<keyword evidence="4" id="KW-1185">Reference proteome</keyword>
<name>A0ABY4ZH16_9ACTN</name>
<dbReference type="RefSeq" id="WP_252554500.1">
    <property type="nucleotide sequence ID" value="NZ_CP099468.1"/>
</dbReference>
<evidence type="ECO:0008006" key="5">
    <source>
        <dbReference type="Google" id="ProtNLM"/>
    </source>
</evidence>
<protein>
    <recommendedName>
        <fullName evidence="5">Lipoprotein</fullName>
    </recommendedName>
</protein>
<gene>
    <name evidence="3" type="ORF">NFX46_33625</name>
</gene>
<feature type="chain" id="PRO_5045896843" description="Lipoprotein" evidence="2">
    <location>
        <begin position="34"/>
        <end position="185"/>
    </location>
</feature>
<evidence type="ECO:0000313" key="4">
    <source>
        <dbReference type="Proteomes" id="UP001056374"/>
    </source>
</evidence>
<feature type="signal peptide" evidence="2">
    <location>
        <begin position="1"/>
        <end position="33"/>
    </location>
</feature>
<organism evidence="3 4">
    <name type="scientific">Streptomyces phaeoluteigriseus</name>
    <dbReference type="NCBI Taxonomy" id="114686"/>
    <lineage>
        <taxon>Bacteria</taxon>
        <taxon>Bacillati</taxon>
        <taxon>Actinomycetota</taxon>
        <taxon>Actinomycetes</taxon>
        <taxon>Kitasatosporales</taxon>
        <taxon>Streptomycetaceae</taxon>
        <taxon>Streptomyces</taxon>
        <taxon>Streptomyces aurantiacus group</taxon>
    </lineage>
</organism>
<dbReference type="PROSITE" id="PS51257">
    <property type="entry name" value="PROKAR_LIPOPROTEIN"/>
    <property type="match status" value="1"/>
</dbReference>
<keyword evidence="2" id="KW-0732">Signal</keyword>
<dbReference type="Proteomes" id="UP001056374">
    <property type="component" value="Chromosome"/>
</dbReference>
<evidence type="ECO:0000313" key="3">
    <source>
        <dbReference type="EMBL" id="USQ88256.1"/>
    </source>
</evidence>
<dbReference type="EMBL" id="CP099468">
    <property type="protein sequence ID" value="USQ88256.1"/>
    <property type="molecule type" value="Genomic_DNA"/>
</dbReference>
<evidence type="ECO:0000256" key="2">
    <source>
        <dbReference type="SAM" id="SignalP"/>
    </source>
</evidence>
<accession>A0ABY4ZH16</accession>
<sequence length="185" mass="18949">MGAWRRRMRGRARGTRAAAVAVLAVLAVGGAVACEPGGIGSAAVAYTTDEAATAEIERRDVDVRWLTCTADYGDSADDGASAGRETVASVDCEGETGNGRDITVTGHVTRAVDGSCVRGDLRADVGDKQLFRVGGLGDCESATPSPLAPPRSAQPAEPGRPTVTVTVTETVRCDGDTRCGPADTK</sequence>
<proteinExistence type="predicted"/>
<feature type="region of interest" description="Disordered" evidence="1">
    <location>
        <begin position="141"/>
        <end position="185"/>
    </location>
</feature>
<reference evidence="3" key="1">
    <citation type="submission" date="2022-06" db="EMBL/GenBank/DDBJ databases">
        <title>Complete genome sequence of soil microorganisms Streptomyces sp. Qhu-M197 isolated from Alpine meadows habitats on the Tibetan Plateau.</title>
        <authorList>
            <person name="Zhang B."/>
            <person name="Xiang X."/>
            <person name="Fan J."/>
        </authorList>
    </citation>
    <scope>NUCLEOTIDE SEQUENCE</scope>
    <source>
        <strain evidence="3">Qhu-M197</strain>
    </source>
</reference>
<evidence type="ECO:0000256" key="1">
    <source>
        <dbReference type="SAM" id="MobiDB-lite"/>
    </source>
</evidence>